<keyword evidence="3" id="KW-0378">Hydrolase</keyword>
<proteinExistence type="predicted"/>
<dbReference type="InterPro" id="IPR011050">
    <property type="entry name" value="Pectin_lyase_fold/virulence"/>
</dbReference>
<dbReference type="Proteomes" id="UP001560573">
    <property type="component" value="Unassembled WGS sequence"/>
</dbReference>
<sequence>MCYKKLLVVFIFTAAVCFVEIQTISGQTNSVSVTTFGAKGDGQTDDQPALQKALMYCVENNKTCVIPKTKSFYFVKKSIRVPLSSGNRLDISSEGAVIKSAYPLLPDSNKLANMTAFREDAILSIGPASIKNARTISNIFDNNLNITVNIKGLVIDGKAMPQKEVPDGFNEHINIGLQIAAETISISDCKFVNVFGDGFMALGPKNLIVSNCNFIDVGGRGKTPRLYKVDNDHFGDAINISAVKDRGKVEIADCKLSGLKLGQRRSRIGITFNFSEDPNVHYNISIKNCDIQNYAKCVHIEENAVSTTEISNCNLSDFNYAIANVRNKGAVCNIRDSRITIGQNNNEEAIGAAALGLNYSSNAAINVYGTTVNFDKCGLYQSIAQVQLFDNCIFNAFNSNIFFAVGPRVEFNKCTFNNFGGTNKSFFKEGNTPRYVTVKDCVFNGGGKVFSEKGVVLNFINSKSTISNTYLINNQ</sequence>
<keyword evidence="1" id="KW-0732">Signal</keyword>
<dbReference type="EMBL" id="JAULBC010000004">
    <property type="protein sequence ID" value="MEX6688440.1"/>
    <property type="molecule type" value="Genomic_DNA"/>
</dbReference>
<dbReference type="SMART" id="SM00710">
    <property type="entry name" value="PbH1"/>
    <property type="match status" value="4"/>
</dbReference>
<dbReference type="SUPFAM" id="SSF51126">
    <property type="entry name" value="Pectin lyase-like"/>
    <property type="match status" value="1"/>
</dbReference>
<reference evidence="3 4" key="1">
    <citation type="submission" date="2023-07" db="EMBL/GenBank/DDBJ databases">
        <authorList>
            <person name="Lian W.-H."/>
        </authorList>
    </citation>
    <scope>NUCLEOTIDE SEQUENCE [LARGE SCALE GENOMIC DNA]</scope>
    <source>
        <strain evidence="3 4">SYSU DXS3180</strain>
    </source>
</reference>
<feature type="chain" id="PRO_5045257322" evidence="1">
    <location>
        <begin position="22"/>
        <end position="475"/>
    </location>
</feature>
<evidence type="ECO:0000313" key="4">
    <source>
        <dbReference type="Proteomes" id="UP001560573"/>
    </source>
</evidence>
<dbReference type="GO" id="GO:0016787">
    <property type="term" value="F:hydrolase activity"/>
    <property type="evidence" value="ECO:0007669"/>
    <property type="project" value="UniProtKB-KW"/>
</dbReference>
<dbReference type="InterPro" id="IPR012334">
    <property type="entry name" value="Pectin_lyas_fold"/>
</dbReference>
<evidence type="ECO:0000259" key="2">
    <source>
        <dbReference type="Pfam" id="PF12708"/>
    </source>
</evidence>
<gene>
    <name evidence="3" type="ORF">QTN47_13080</name>
</gene>
<name>A0ABV3ZG10_9BACT</name>
<dbReference type="InterPro" id="IPR006626">
    <property type="entry name" value="PbH1"/>
</dbReference>
<comment type="caution">
    <text evidence="3">The sequence shown here is derived from an EMBL/GenBank/DDBJ whole genome shotgun (WGS) entry which is preliminary data.</text>
</comment>
<protein>
    <submittedName>
        <fullName evidence="3">Glycosyl hydrolase family 28-related protein</fullName>
    </submittedName>
</protein>
<dbReference type="Gene3D" id="2.160.20.10">
    <property type="entry name" value="Single-stranded right-handed beta-helix, Pectin lyase-like"/>
    <property type="match status" value="1"/>
</dbReference>
<keyword evidence="4" id="KW-1185">Reference proteome</keyword>
<feature type="signal peptide" evidence="1">
    <location>
        <begin position="1"/>
        <end position="21"/>
    </location>
</feature>
<dbReference type="InterPro" id="IPR024535">
    <property type="entry name" value="RHGA/B-epi-like_pectate_lyase"/>
</dbReference>
<feature type="domain" description="Rhamnogalacturonase A/B/Epimerase-like pectate lyase" evidence="2">
    <location>
        <begin position="31"/>
        <end position="202"/>
    </location>
</feature>
<evidence type="ECO:0000256" key="1">
    <source>
        <dbReference type="SAM" id="SignalP"/>
    </source>
</evidence>
<dbReference type="Pfam" id="PF12708">
    <property type="entry name" value="Pect-lyase_RHGA_epim"/>
    <property type="match status" value="1"/>
</dbReference>
<dbReference type="RefSeq" id="WP_369329850.1">
    <property type="nucleotide sequence ID" value="NZ_JAULBC010000004.1"/>
</dbReference>
<accession>A0ABV3ZG10</accession>
<organism evidence="3 4">
    <name type="scientific">Danxiaibacter flavus</name>
    <dbReference type="NCBI Taxonomy" id="3049108"/>
    <lineage>
        <taxon>Bacteria</taxon>
        <taxon>Pseudomonadati</taxon>
        <taxon>Bacteroidota</taxon>
        <taxon>Chitinophagia</taxon>
        <taxon>Chitinophagales</taxon>
        <taxon>Chitinophagaceae</taxon>
        <taxon>Danxiaibacter</taxon>
    </lineage>
</organism>
<evidence type="ECO:0000313" key="3">
    <source>
        <dbReference type="EMBL" id="MEX6688440.1"/>
    </source>
</evidence>